<evidence type="ECO:0000313" key="9">
    <source>
        <dbReference type="Proteomes" id="UP000186309"/>
    </source>
</evidence>
<protein>
    <recommendedName>
        <fullName evidence="7">Cytochrome c domain-containing protein</fullName>
    </recommendedName>
</protein>
<feature type="domain" description="Cytochrome c" evidence="7">
    <location>
        <begin position="283"/>
        <end position="466"/>
    </location>
</feature>
<organism evidence="8 9">
    <name type="scientific">Paludisphaera borealis</name>
    <dbReference type="NCBI Taxonomy" id="1387353"/>
    <lineage>
        <taxon>Bacteria</taxon>
        <taxon>Pseudomonadati</taxon>
        <taxon>Planctomycetota</taxon>
        <taxon>Planctomycetia</taxon>
        <taxon>Isosphaerales</taxon>
        <taxon>Isosphaeraceae</taxon>
        <taxon>Paludisphaera</taxon>
    </lineage>
</organism>
<evidence type="ECO:0000256" key="1">
    <source>
        <dbReference type="ARBA" id="ARBA00022617"/>
    </source>
</evidence>
<evidence type="ECO:0000256" key="5">
    <source>
        <dbReference type="SAM" id="MobiDB-lite"/>
    </source>
</evidence>
<keyword evidence="9" id="KW-1185">Reference proteome</keyword>
<dbReference type="InterPro" id="IPR009056">
    <property type="entry name" value="Cyt_c-like_dom"/>
</dbReference>
<dbReference type="AlphaFoldDB" id="A0A1U7CQI1"/>
<dbReference type="PANTHER" id="PTHR30600">
    <property type="entry name" value="CYTOCHROME C PEROXIDASE-RELATED"/>
    <property type="match status" value="1"/>
</dbReference>
<feature type="region of interest" description="Disordered" evidence="5">
    <location>
        <begin position="27"/>
        <end position="47"/>
    </location>
</feature>
<dbReference type="Proteomes" id="UP000186309">
    <property type="component" value="Chromosome"/>
</dbReference>
<evidence type="ECO:0000256" key="3">
    <source>
        <dbReference type="ARBA" id="ARBA00023004"/>
    </source>
</evidence>
<dbReference type="Pfam" id="PF21419">
    <property type="entry name" value="RoxA-like_Cyt-c"/>
    <property type="match status" value="1"/>
</dbReference>
<dbReference type="EMBL" id="CP019082">
    <property type="protein sequence ID" value="APW61133.1"/>
    <property type="molecule type" value="Genomic_DNA"/>
</dbReference>
<dbReference type="GO" id="GO:0009055">
    <property type="term" value="F:electron transfer activity"/>
    <property type="evidence" value="ECO:0007669"/>
    <property type="project" value="InterPro"/>
</dbReference>
<dbReference type="OrthoDB" id="417271at2"/>
<dbReference type="PROSITE" id="PS51257">
    <property type="entry name" value="PROKAR_LIPOPROTEIN"/>
    <property type="match status" value="1"/>
</dbReference>
<evidence type="ECO:0000259" key="7">
    <source>
        <dbReference type="PROSITE" id="PS51007"/>
    </source>
</evidence>
<feature type="compositionally biased region" description="Basic and acidic residues" evidence="5">
    <location>
        <begin position="38"/>
        <end position="47"/>
    </location>
</feature>
<keyword evidence="3 4" id="KW-0408">Iron</keyword>
<dbReference type="Gene3D" id="1.10.760.10">
    <property type="entry name" value="Cytochrome c-like domain"/>
    <property type="match status" value="1"/>
</dbReference>
<feature type="signal peptide" evidence="6">
    <location>
        <begin position="1"/>
        <end position="30"/>
    </location>
</feature>
<sequence>MRRRINRQSFRVVLALLGALGWTACPSASAGEAPTPPKPDREAVERGRKALTERGYLYAEWSDAAYRGASKYWDEPAPDPEKDPEGYARAFGRHYGFHPAPYPNDGLPMGLKRSVKRDGVTRGMQVDCMVCHGGSIGGKSYVGLPNTQIDYETFFLDMFRADGRRMPIIPFILGTARGTTNAGMMSVVLLSFRNSDLSRRTFPVPMGSNLPELDAPPWWVLKRKTMMYYDGRTPAASARANMQFLLAEKSLAEFQELEPTFRDIQAYLMSIEPPKYPFPIDAPRADHGRVVFEKSCARCHGTYGETVSYPGKIVPLDVVGTDPERIRGMADRAVAHYNTTWFAEKHPVQTDEEDGYQAPPLDGIWASAPYLHNGSIPTLNALLDSSTRPKRFTRPPSTDFEHYDSQRVGWKFEEVAEPATTKKRNSYEAHFIYDTSRYGLNNGGHTFGDKLSKDDRADLIEYLKTL</sequence>
<dbReference type="SUPFAM" id="SSF46626">
    <property type="entry name" value="Cytochrome c"/>
    <property type="match status" value="1"/>
</dbReference>
<dbReference type="PANTHER" id="PTHR30600:SF9">
    <property type="entry name" value="BLR7738 PROTEIN"/>
    <property type="match status" value="1"/>
</dbReference>
<accession>A0A1U7CQI1</accession>
<dbReference type="GO" id="GO:0046872">
    <property type="term" value="F:metal ion binding"/>
    <property type="evidence" value="ECO:0007669"/>
    <property type="project" value="UniProtKB-KW"/>
</dbReference>
<evidence type="ECO:0000313" key="8">
    <source>
        <dbReference type="EMBL" id="APW61133.1"/>
    </source>
</evidence>
<reference evidence="9" key="1">
    <citation type="submission" date="2016-12" db="EMBL/GenBank/DDBJ databases">
        <title>Comparative genomics of four Isosphaeraceae planctomycetes: a common pool of plasmids and glycoside hydrolase genes.</title>
        <authorList>
            <person name="Ivanova A."/>
        </authorList>
    </citation>
    <scope>NUCLEOTIDE SEQUENCE [LARGE SCALE GENOMIC DNA]</scope>
    <source>
        <strain evidence="9">PX4</strain>
    </source>
</reference>
<dbReference type="InterPro" id="IPR036909">
    <property type="entry name" value="Cyt_c-like_dom_sf"/>
</dbReference>
<dbReference type="KEGG" id="pbor:BSF38_02637"/>
<keyword evidence="2 4" id="KW-0479">Metal-binding</keyword>
<keyword evidence="6" id="KW-0732">Signal</keyword>
<evidence type="ECO:0000256" key="6">
    <source>
        <dbReference type="SAM" id="SignalP"/>
    </source>
</evidence>
<keyword evidence="1 4" id="KW-0349">Heme</keyword>
<gene>
    <name evidence="8" type="ORF">BSF38_02637</name>
</gene>
<proteinExistence type="predicted"/>
<feature type="chain" id="PRO_5010554664" description="Cytochrome c domain-containing protein" evidence="6">
    <location>
        <begin position="31"/>
        <end position="466"/>
    </location>
</feature>
<evidence type="ECO:0000256" key="4">
    <source>
        <dbReference type="PROSITE-ProRule" id="PRU00433"/>
    </source>
</evidence>
<dbReference type="InterPro" id="IPR051395">
    <property type="entry name" value="Cytochrome_c_Peroxidase/MauG"/>
</dbReference>
<dbReference type="GO" id="GO:0004130">
    <property type="term" value="F:cytochrome-c peroxidase activity"/>
    <property type="evidence" value="ECO:0007669"/>
    <property type="project" value="TreeGrafter"/>
</dbReference>
<dbReference type="RefSeq" id="WP_083712917.1">
    <property type="nucleotide sequence ID" value="NZ_CP019082.1"/>
</dbReference>
<dbReference type="PROSITE" id="PS51007">
    <property type="entry name" value="CYTC"/>
    <property type="match status" value="1"/>
</dbReference>
<name>A0A1U7CQI1_9BACT</name>
<dbReference type="GO" id="GO:0020037">
    <property type="term" value="F:heme binding"/>
    <property type="evidence" value="ECO:0007669"/>
    <property type="project" value="InterPro"/>
</dbReference>
<dbReference type="STRING" id="1387353.BSF38_02637"/>
<evidence type="ECO:0000256" key="2">
    <source>
        <dbReference type="ARBA" id="ARBA00022723"/>
    </source>
</evidence>